<name>A0A136J400_9PEZI</name>
<evidence type="ECO:0000313" key="3">
    <source>
        <dbReference type="Proteomes" id="UP000070501"/>
    </source>
</evidence>
<reference evidence="3" key="1">
    <citation type="submission" date="2016-02" db="EMBL/GenBank/DDBJ databases">
        <title>Draft genome sequence of Microdochium bolleyi, a fungal endophyte of beachgrass.</title>
        <authorList>
            <consortium name="DOE Joint Genome Institute"/>
            <person name="David A.S."/>
            <person name="May G."/>
            <person name="Haridas S."/>
            <person name="Lim J."/>
            <person name="Wang M."/>
            <person name="Labutti K."/>
            <person name="Lipzen A."/>
            <person name="Barry K."/>
            <person name="Grigoriev I.V."/>
        </authorList>
    </citation>
    <scope>NUCLEOTIDE SEQUENCE [LARGE SCALE GENOMIC DNA]</scope>
    <source>
        <strain evidence="3">J235TASD1</strain>
    </source>
</reference>
<feature type="domain" description="NADH:flavin oxidoreductase/NADH oxidase N-terminal" evidence="1">
    <location>
        <begin position="39"/>
        <end position="366"/>
    </location>
</feature>
<dbReference type="Gene3D" id="3.20.20.70">
    <property type="entry name" value="Aldolase class I"/>
    <property type="match status" value="1"/>
</dbReference>
<dbReference type="SUPFAM" id="SSF51395">
    <property type="entry name" value="FMN-linked oxidoreductases"/>
    <property type="match status" value="1"/>
</dbReference>
<dbReference type="CDD" id="cd02932">
    <property type="entry name" value="OYE_YqiM_FMN"/>
    <property type="match status" value="1"/>
</dbReference>
<dbReference type="OrthoDB" id="72788at2759"/>
<dbReference type="Proteomes" id="UP000070501">
    <property type="component" value="Unassembled WGS sequence"/>
</dbReference>
<organism evidence="2 3">
    <name type="scientific">Microdochium bolleyi</name>
    <dbReference type="NCBI Taxonomy" id="196109"/>
    <lineage>
        <taxon>Eukaryota</taxon>
        <taxon>Fungi</taxon>
        <taxon>Dikarya</taxon>
        <taxon>Ascomycota</taxon>
        <taxon>Pezizomycotina</taxon>
        <taxon>Sordariomycetes</taxon>
        <taxon>Xylariomycetidae</taxon>
        <taxon>Xylariales</taxon>
        <taxon>Microdochiaceae</taxon>
        <taxon>Microdochium</taxon>
    </lineage>
</organism>
<sequence length="431" mass="46923">MSAPRPDLVNQAAEGVSYFTPAQPGSVGAALDPENAPTLFKPLQMRGVTLHNRFAVAPMCQYSADNGHLTDWHFAHLSQFMIRGNALTIVEATAVTPNGRISPEDSGLWQDSQIEPLRRLANFAHSQGQKFGIQLAHAGRKASTVAAWLAPKDIGSAVAAKENGGWPDHVWGPSAIQYANGYPAPKEMTLEDIQTVLQGFKDAARRSVEAGIDVIEIHSAHGYLLTEFLSPTSNQRTDKYGGSFENRTRLLFEVIEGIRSVIPETMPLWVRISATEWMEHTGEPSWTLEESIRLAKLLPAAGVDLLDVSSGGNNSKAKIAMHTYYQIDMAGKIRQAIKEAGLKLLIGAVGMITEGEMARSIVQEGKPAGPSSGTVEVEQESGANTQADVVLIGRQLLREPEFPLRVAHNLGVAVVWPHQYSRAGWKKEQKL</sequence>
<evidence type="ECO:0000313" key="2">
    <source>
        <dbReference type="EMBL" id="KXJ91968.1"/>
    </source>
</evidence>
<dbReference type="GO" id="GO:0050661">
    <property type="term" value="F:NADP binding"/>
    <property type="evidence" value="ECO:0007669"/>
    <property type="project" value="InterPro"/>
</dbReference>
<gene>
    <name evidence="2" type="ORF">Micbo1qcDRAFT_162034</name>
</gene>
<dbReference type="GO" id="GO:0010181">
    <property type="term" value="F:FMN binding"/>
    <property type="evidence" value="ECO:0007669"/>
    <property type="project" value="InterPro"/>
</dbReference>
<dbReference type="STRING" id="196109.A0A136J400"/>
<dbReference type="InterPro" id="IPR044152">
    <property type="entry name" value="YqjM-like"/>
</dbReference>
<dbReference type="PANTHER" id="PTHR43303">
    <property type="entry name" value="NADPH DEHYDROGENASE C23G7.10C-RELATED"/>
    <property type="match status" value="1"/>
</dbReference>
<dbReference type="InterPro" id="IPR001155">
    <property type="entry name" value="OxRdtase_FMN_N"/>
</dbReference>
<dbReference type="PANTHER" id="PTHR43303:SF2">
    <property type="entry name" value="INDOLEAMINE 2,3-DIOXYGENASE PYRROLE 2,3-DIOXYGENASE (AFU_ORTHOLOGUE AFUA_5G01450"/>
    <property type="match status" value="1"/>
</dbReference>
<keyword evidence="3" id="KW-1185">Reference proteome</keyword>
<dbReference type="AlphaFoldDB" id="A0A136J400"/>
<accession>A0A136J400</accession>
<evidence type="ECO:0000259" key="1">
    <source>
        <dbReference type="Pfam" id="PF00724"/>
    </source>
</evidence>
<dbReference type="GO" id="GO:0003959">
    <property type="term" value="F:NADPH dehydrogenase activity"/>
    <property type="evidence" value="ECO:0007669"/>
    <property type="project" value="InterPro"/>
</dbReference>
<dbReference type="InParanoid" id="A0A136J400"/>
<dbReference type="InterPro" id="IPR013785">
    <property type="entry name" value="Aldolase_TIM"/>
</dbReference>
<protein>
    <submittedName>
        <fullName evidence="2">NADH:flavin oxidoreductase/NADH oxidase</fullName>
    </submittedName>
</protein>
<proteinExistence type="predicted"/>
<dbReference type="EMBL" id="KQ964249">
    <property type="protein sequence ID" value="KXJ91968.1"/>
    <property type="molecule type" value="Genomic_DNA"/>
</dbReference>
<dbReference type="Pfam" id="PF00724">
    <property type="entry name" value="Oxidored_FMN"/>
    <property type="match status" value="1"/>
</dbReference>